<evidence type="ECO:0000313" key="3">
    <source>
        <dbReference type="Proteomes" id="UP000095598"/>
    </source>
</evidence>
<gene>
    <name evidence="2" type="ORF">ERS852425_03097</name>
</gene>
<evidence type="ECO:0000313" key="2">
    <source>
        <dbReference type="EMBL" id="CUN17285.1"/>
    </source>
</evidence>
<accession>A0A173UTD8</accession>
<feature type="region of interest" description="Disordered" evidence="1">
    <location>
        <begin position="186"/>
        <end position="205"/>
    </location>
</feature>
<feature type="compositionally biased region" description="Basic residues" evidence="1">
    <location>
        <begin position="194"/>
        <end position="205"/>
    </location>
</feature>
<dbReference type="Proteomes" id="UP000095598">
    <property type="component" value="Unassembled WGS sequence"/>
</dbReference>
<dbReference type="EMBL" id="CYXT01000033">
    <property type="protein sequence ID" value="CUN17285.1"/>
    <property type="molecule type" value="Genomic_DNA"/>
</dbReference>
<protein>
    <submittedName>
        <fullName evidence="2">Uncharacterized protein</fullName>
    </submittedName>
</protein>
<dbReference type="AlphaFoldDB" id="A0A173UTD8"/>
<reference evidence="2 3" key="1">
    <citation type="submission" date="2015-09" db="EMBL/GenBank/DDBJ databases">
        <authorList>
            <consortium name="Pathogen Informatics"/>
        </authorList>
    </citation>
    <scope>NUCLEOTIDE SEQUENCE [LARGE SCALE GENOMIC DNA]</scope>
    <source>
        <strain evidence="2 3">2789STDY5608868</strain>
    </source>
</reference>
<evidence type="ECO:0000256" key="1">
    <source>
        <dbReference type="SAM" id="MobiDB-lite"/>
    </source>
</evidence>
<sequence>MNDTITIEEFLDHMQFSENRKKAASAVNVNYEHWMEDHAERVTEMTIFGPEIRYKTNLGHSYIQLKFIDEKNADYRRLSYFLSKYEADMDDYAANEERKDFPALIITIVPTYYEGRYYMTCVNLLMFRTYKDDTGAYIELLFENKSFTINETDQIDLSAINQQIKKEEEAKAYFEQKYWEEKEYEKEREEKRAELRKKKQKERGR</sequence>
<organism evidence="2 3">
    <name type="scientific">Anaerostipes hadrus</name>
    <dbReference type="NCBI Taxonomy" id="649756"/>
    <lineage>
        <taxon>Bacteria</taxon>
        <taxon>Bacillati</taxon>
        <taxon>Bacillota</taxon>
        <taxon>Clostridia</taxon>
        <taxon>Lachnospirales</taxon>
        <taxon>Lachnospiraceae</taxon>
        <taxon>Anaerostipes</taxon>
    </lineage>
</organism>
<dbReference type="RefSeq" id="WP_044922562.1">
    <property type="nucleotide sequence ID" value="NZ_CYXT01000033.1"/>
</dbReference>
<proteinExistence type="predicted"/>
<name>A0A173UTD8_ANAHA</name>